<feature type="compositionally biased region" description="Polar residues" evidence="2">
    <location>
        <begin position="52"/>
        <end position="62"/>
    </location>
</feature>
<protein>
    <submittedName>
        <fullName evidence="3">Uncharacterized protein</fullName>
    </submittedName>
</protein>
<dbReference type="Proteomes" id="UP000324800">
    <property type="component" value="Unassembled WGS sequence"/>
</dbReference>
<evidence type="ECO:0000256" key="2">
    <source>
        <dbReference type="SAM" id="MobiDB-lite"/>
    </source>
</evidence>
<dbReference type="AlphaFoldDB" id="A0A5J4X893"/>
<reference evidence="3 4" key="1">
    <citation type="submission" date="2019-03" db="EMBL/GenBank/DDBJ databases">
        <title>Single cell metagenomics reveals metabolic interactions within the superorganism composed of flagellate Streblomastix strix and complex community of Bacteroidetes bacteria on its surface.</title>
        <authorList>
            <person name="Treitli S.C."/>
            <person name="Kolisko M."/>
            <person name="Husnik F."/>
            <person name="Keeling P."/>
            <person name="Hampl V."/>
        </authorList>
    </citation>
    <scope>NUCLEOTIDE SEQUENCE [LARGE SCALE GENOMIC DNA]</scope>
    <source>
        <strain evidence="3">ST1C</strain>
    </source>
</reference>
<evidence type="ECO:0000313" key="4">
    <source>
        <dbReference type="Proteomes" id="UP000324800"/>
    </source>
</evidence>
<feature type="compositionally biased region" description="Basic and acidic residues" evidence="2">
    <location>
        <begin position="8"/>
        <end position="42"/>
    </location>
</feature>
<keyword evidence="1" id="KW-0175">Coiled coil</keyword>
<feature type="region of interest" description="Disordered" evidence="2">
    <location>
        <begin position="544"/>
        <end position="572"/>
    </location>
</feature>
<evidence type="ECO:0000313" key="3">
    <source>
        <dbReference type="EMBL" id="KAA6403397.1"/>
    </source>
</evidence>
<accession>A0A5J4X893</accession>
<feature type="coiled-coil region" evidence="1">
    <location>
        <begin position="167"/>
        <end position="194"/>
    </location>
</feature>
<dbReference type="EMBL" id="SNRW01000105">
    <property type="protein sequence ID" value="KAA6403397.1"/>
    <property type="molecule type" value="Genomic_DNA"/>
</dbReference>
<sequence>MDLDEDDNYHYHHDHDHDHDHDCNHRHERDREDRDDQLDLGKGRKRRRVISSEGSGNGQNNDDWAEGLHREIERQQLKQFRIRHDRREQALPPVQTVTGVPVYMLGLRAAQEELFHVANNISPNLEEESTVSQTSAESINQERRIPIATFRTAQQLLVTQNNQEQLKQQVNIQIQQQINQLHEVNKEIQIQQQHVTVNNIQNEQRQQIDVIDLEQNTQQQIVDIPRNEQGKINNETEQPTQTGAIHAPQTEAPNNLQHQQTGKNDDFNNMAEQNPLQPVEGFPGLLNLTHQTSLSETGSLKEQQQQLCLSLSPSSSQLIQIKQNQQPSQKQSLFVIDPNHQFIKGVQQSKYIPIEQAVNHLPRLSEDPKRQVKIKVYTGEQLQYINKMEQDDKFQNMMENMMNKLQGHSNEDEAMRMRMQILNRLSLKEQQRVKRGFGLQMRLTSFYETQIQKKITQWNKNAILIDKEWDFGSGLGELQDQFQEDFINESQLLESRLLGKNNKKYKYRKHQRSQKKQRNYQGQTQWYYNNQVLDSHLGLLFSQMNYPAPPGRTPDQSSTKMRSRHPTSRRQRIVSLTQTTPQSQTTPYPNQNQSTILNVDLMEIISNPFSVPKGMQHQQIAGEAAQVFHAPGETFSTNGSVRRAASSTDSLASGYVGVAGTKPMNIQTAPSTQLQ</sequence>
<proteinExistence type="predicted"/>
<organism evidence="3 4">
    <name type="scientific">Streblomastix strix</name>
    <dbReference type="NCBI Taxonomy" id="222440"/>
    <lineage>
        <taxon>Eukaryota</taxon>
        <taxon>Metamonada</taxon>
        <taxon>Preaxostyla</taxon>
        <taxon>Oxymonadida</taxon>
        <taxon>Streblomastigidae</taxon>
        <taxon>Streblomastix</taxon>
    </lineage>
</organism>
<name>A0A5J4X893_9EUKA</name>
<comment type="caution">
    <text evidence="3">The sequence shown here is derived from an EMBL/GenBank/DDBJ whole genome shotgun (WGS) entry which is preliminary data.</text>
</comment>
<evidence type="ECO:0000256" key="1">
    <source>
        <dbReference type="SAM" id="Coils"/>
    </source>
</evidence>
<feature type="compositionally biased region" description="Basic residues" evidence="2">
    <location>
        <begin position="561"/>
        <end position="572"/>
    </location>
</feature>
<feature type="region of interest" description="Disordered" evidence="2">
    <location>
        <begin position="1"/>
        <end position="64"/>
    </location>
</feature>
<gene>
    <name evidence="3" type="ORF">EZS28_001079</name>
</gene>